<organism evidence="1 2">
    <name type="scientific">Halobacillus alkaliphilus</name>
    <dbReference type="NCBI Taxonomy" id="396056"/>
    <lineage>
        <taxon>Bacteria</taxon>
        <taxon>Bacillati</taxon>
        <taxon>Bacillota</taxon>
        <taxon>Bacilli</taxon>
        <taxon>Bacillales</taxon>
        <taxon>Bacillaceae</taxon>
        <taxon>Halobacillus</taxon>
    </lineage>
</organism>
<keyword evidence="2" id="KW-1185">Reference proteome</keyword>
<reference evidence="2" key="1">
    <citation type="submission" date="2016-10" db="EMBL/GenBank/DDBJ databases">
        <authorList>
            <person name="Varghese N."/>
            <person name="Submissions S."/>
        </authorList>
    </citation>
    <scope>NUCLEOTIDE SEQUENCE [LARGE SCALE GENOMIC DNA]</scope>
    <source>
        <strain evidence="2">FP5</strain>
    </source>
</reference>
<name>A0A1I2LGA7_9BACI</name>
<sequence length="103" mass="12224">MYIEKMDEKLYYLKEGKRKIGYFHLSAQGNGIFKLEQLHVVSQVSPSQILGVFELIQYYAQSQKMDEIHVDSHSGALDHILQHQRFERQDVEKCLWVYKVIHN</sequence>
<dbReference type="AlphaFoldDB" id="A0A1I2LGA7"/>
<dbReference type="Proteomes" id="UP000198897">
    <property type="component" value="Unassembled WGS sequence"/>
</dbReference>
<evidence type="ECO:0000313" key="2">
    <source>
        <dbReference type="Proteomes" id="UP000198897"/>
    </source>
</evidence>
<evidence type="ECO:0008006" key="3">
    <source>
        <dbReference type="Google" id="ProtNLM"/>
    </source>
</evidence>
<proteinExistence type="predicted"/>
<protein>
    <recommendedName>
        <fullName evidence="3">N-acetyltransferase domain-containing protein</fullName>
    </recommendedName>
</protein>
<dbReference type="RefSeq" id="WP_089751308.1">
    <property type="nucleotide sequence ID" value="NZ_FOOG01000008.1"/>
</dbReference>
<dbReference type="EMBL" id="FOOG01000008">
    <property type="protein sequence ID" value="SFF76106.1"/>
    <property type="molecule type" value="Genomic_DNA"/>
</dbReference>
<gene>
    <name evidence="1" type="ORF">SAMN05216353_10862</name>
</gene>
<dbReference type="OrthoDB" id="2970679at2"/>
<accession>A0A1I2LGA7</accession>
<evidence type="ECO:0000313" key="1">
    <source>
        <dbReference type="EMBL" id="SFF76106.1"/>
    </source>
</evidence>